<dbReference type="SUPFAM" id="SSF48452">
    <property type="entry name" value="TPR-like"/>
    <property type="match status" value="1"/>
</dbReference>
<dbReference type="SUPFAM" id="SSF52200">
    <property type="entry name" value="Toll/Interleukin receptor TIR domain"/>
    <property type="match status" value="1"/>
</dbReference>
<proteinExistence type="predicted"/>
<dbReference type="InterPro" id="IPR000157">
    <property type="entry name" value="TIR_dom"/>
</dbReference>
<dbReference type="Proteomes" id="UP000247811">
    <property type="component" value="Unassembled WGS sequence"/>
</dbReference>
<organism evidence="2 3">
    <name type="scientific">Sphaerotilus hippei</name>
    <dbReference type="NCBI Taxonomy" id="744406"/>
    <lineage>
        <taxon>Bacteria</taxon>
        <taxon>Pseudomonadati</taxon>
        <taxon>Pseudomonadota</taxon>
        <taxon>Betaproteobacteria</taxon>
        <taxon>Burkholderiales</taxon>
        <taxon>Sphaerotilaceae</taxon>
        <taxon>Sphaerotilus</taxon>
    </lineage>
</organism>
<keyword evidence="3" id="KW-1185">Reference proteome</keyword>
<dbReference type="EMBL" id="QJJS01000018">
    <property type="protein sequence ID" value="PXW93660.1"/>
    <property type="molecule type" value="Genomic_DNA"/>
</dbReference>
<dbReference type="InterPro" id="IPR035897">
    <property type="entry name" value="Toll_tir_struct_dom_sf"/>
</dbReference>
<reference evidence="2 3" key="1">
    <citation type="submission" date="2018-05" db="EMBL/GenBank/DDBJ databases">
        <title>Genomic Encyclopedia of Type Strains, Phase IV (KMG-IV): sequencing the most valuable type-strain genomes for metagenomic binning, comparative biology and taxonomic classification.</title>
        <authorList>
            <person name="Goeker M."/>
        </authorList>
    </citation>
    <scope>NUCLEOTIDE SEQUENCE [LARGE SCALE GENOMIC DNA]</scope>
    <source>
        <strain evidence="2 3">DSM 566</strain>
    </source>
</reference>
<sequence>MPRLSSAASAPPDLFISCAREDRPVAQALARALESQGLAVWWDREAAAGQDAAPVIAERLAAARMTCVLWSPDSVRSAFVRDECTRARDAGKLLPIRIADVEVPIGFGTLQTLDLLGWAGEPDGSTFPVVREEILRAVRNSHLWLDSVPLSSRVHPRRGAARSLARQAEDSLTVGFRRAAPLLTPLKLLRLLVLVGVLASVWGGYRFYQEHQAGRLLAAGLQAQFAVDPDLEAARDAYQDALRARPGFGAAHYLLAHVHAQSQRPNQAREQFLAALQDQESLTTGQRETAQRLLNTLDLGEAEALVAHRGAEAEAQALDARASLMTQATAVPPHLDRQHQARTLVDGLFDPDRQRHVDAASTLALTPGLNSDALLLALDLADRHWRTAPAAGSTHQGLVAVLGLARSASPVTLALQREGIERLLAQAGALGGEARTLAAALRQRLETLQPMPRPVAYVQIAHERQRPLALQFTADLSSAGYLVAPIELVDTARSPQTTEIRSQGSSHQGLARWLRRSTARLIEDDNVRLATLARAHPPGDTYELWLARDLCALGNEPAECAP</sequence>
<gene>
    <name evidence="2" type="ORF">C7444_11829</name>
</gene>
<evidence type="ECO:0000313" key="2">
    <source>
        <dbReference type="EMBL" id="PXW93660.1"/>
    </source>
</evidence>
<name>A0A318H3Y8_9BURK</name>
<dbReference type="InterPro" id="IPR011990">
    <property type="entry name" value="TPR-like_helical_dom_sf"/>
</dbReference>
<comment type="caution">
    <text evidence="2">The sequence shown here is derived from an EMBL/GenBank/DDBJ whole genome shotgun (WGS) entry which is preliminary data.</text>
</comment>
<dbReference type="Gene3D" id="3.40.50.10140">
    <property type="entry name" value="Toll/interleukin-1 receptor homology (TIR) domain"/>
    <property type="match status" value="1"/>
</dbReference>
<dbReference type="Gene3D" id="1.25.40.10">
    <property type="entry name" value="Tetratricopeptide repeat domain"/>
    <property type="match status" value="1"/>
</dbReference>
<protein>
    <submittedName>
        <fullName evidence="2">TIR domain-containing protein</fullName>
    </submittedName>
</protein>
<dbReference type="AlphaFoldDB" id="A0A318H3Y8"/>
<evidence type="ECO:0000259" key="1">
    <source>
        <dbReference type="Pfam" id="PF13676"/>
    </source>
</evidence>
<dbReference type="OrthoDB" id="8901866at2"/>
<accession>A0A318H3Y8</accession>
<dbReference type="GO" id="GO:0007165">
    <property type="term" value="P:signal transduction"/>
    <property type="evidence" value="ECO:0007669"/>
    <property type="project" value="InterPro"/>
</dbReference>
<dbReference type="Pfam" id="PF13676">
    <property type="entry name" value="TIR_2"/>
    <property type="match status" value="1"/>
</dbReference>
<dbReference type="RefSeq" id="WP_110401923.1">
    <property type="nucleotide sequence ID" value="NZ_QJJS01000018.1"/>
</dbReference>
<evidence type="ECO:0000313" key="3">
    <source>
        <dbReference type="Proteomes" id="UP000247811"/>
    </source>
</evidence>
<feature type="domain" description="TIR" evidence="1">
    <location>
        <begin position="15"/>
        <end position="118"/>
    </location>
</feature>